<comment type="caution">
    <text evidence="2">The sequence shown here is derived from an EMBL/GenBank/DDBJ whole genome shotgun (WGS) entry which is preliminary data.</text>
</comment>
<evidence type="ECO:0000313" key="3">
    <source>
        <dbReference type="Proteomes" id="UP000827724"/>
    </source>
</evidence>
<name>A0A9P8QTY8_9HYPO</name>
<gene>
    <name evidence="2" type="ORF">Trco_001254</name>
</gene>
<dbReference type="AlphaFoldDB" id="A0A9P8QTY8"/>
<feature type="compositionally biased region" description="Basic and acidic residues" evidence="1">
    <location>
        <begin position="168"/>
        <end position="178"/>
    </location>
</feature>
<sequence>MGFFFFQQNGVANGAGAQSADEVALLGGLGLDIIRQVVGVVAREVDTSRHGLVGLGREDLLDVVLVVGVDNGGDVEVGQSVPAAEGDLAEHARDVGSAVLDGIEVALPGVGEGDGGVLLAVDGDGFEVGLARVAGEVDGALNIVQSPEGDAGGAGQSRGSNQGSNRSSETHFEDCVFA</sequence>
<protein>
    <submittedName>
        <fullName evidence="2">Uncharacterized protein</fullName>
    </submittedName>
</protein>
<dbReference type="Proteomes" id="UP000827724">
    <property type="component" value="Unassembled WGS sequence"/>
</dbReference>
<reference evidence="2" key="1">
    <citation type="submission" date="2021-08" db="EMBL/GenBank/DDBJ databases">
        <title>Chromosome-Level Trichoderma cornu-damae using Hi-C Data.</title>
        <authorList>
            <person name="Kim C.S."/>
        </authorList>
    </citation>
    <scope>NUCLEOTIDE SEQUENCE</scope>
    <source>
        <strain evidence="2">KA19-0412C</strain>
    </source>
</reference>
<keyword evidence="3" id="KW-1185">Reference proteome</keyword>
<organism evidence="2 3">
    <name type="scientific">Trichoderma cornu-damae</name>
    <dbReference type="NCBI Taxonomy" id="654480"/>
    <lineage>
        <taxon>Eukaryota</taxon>
        <taxon>Fungi</taxon>
        <taxon>Dikarya</taxon>
        <taxon>Ascomycota</taxon>
        <taxon>Pezizomycotina</taxon>
        <taxon>Sordariomycetes</taxon>
        <taxon>Hypocreomycetidae</taxon>
        <taxon>Hypocreales</taxon>
        <taxon>Hypocreaceae</taxon>
        <taxon>Trichoderma</taxon>
    </lineage>
</organism>
<dbReference type="EMBL" id="JAIWOZ010000001">
    <property type="protein sequence ID" value="KAH6611234.1"/>
    <property type="molecule type" value="Genomic_DNA"/>
</dbReference>
<evidence type="ECO:0000313" key="2">
    <source>
        <dbReference type="EMBL" id="KAH6611234.1"/>
    </source>
</evidence>
<accession>A0A9P8QTY8</accession>
<feature type="region of interest" description="Disordered" evidence="1">
    <location>
        <begin position="145"/>
        <end position="178"/>
    </location>
</feature>
<proteinExistence type="predicted"/>
<evidence type="ECO:0000256" key="1">
    <source>
        <dbReference type="SAM" id="MobiDB-lite"/>
    </source>
</evidence>
<feature type="compositionally biased region" description="Low complexity" evidence="1">
    <location>
        <begin position="157"/>
        <end position="167"/>
    </location>
</feature>